<dbReference type="Proteomes" id="UP000518266">
    <property type="component" value="Unassembled WGS sequence"/>
</dbReference>
<organism evidence="1 2">
    <name type="scientific">Dissostichus mawsoni</name>
    <name type="common">Antarctic cod</name>
    <dbReference type="NCBI Taxonomy" id="36200"/>
    <lineage>
        <taxon>Eukaryota</taxon>
        <taxon>Metazoa</taxon>
        <taxon>Chordata</taxon>
        <taxon>Craniata</taxon>
        <taxon>Vertebrata</taxon>
        <taxon>Euteleostomi</taxon>
        <taxon>Actinopterygii</taxon>
        <taxon>Neopterygii</taxon>
        <taxon>Teleostei</taxon>
        <taxon>Neoteleostei</taxon>
        <taxon>Acanthomorphata</taxon>
        <taxon>Eupercaria</taxon>
        <taxon>Perciformes</taxon>
        <taxon>Notothenioidei</taxon>
        <taxon>Nototheniidae</taxon>
        <taxon>Dissostichus</taxon>
    </lineage>
</organism>
<gene>
    <name evidence="1" type="ORF">F7725_002701</name>
</gene>
<comment type="caution">
    <text evidence="1">The sequence shown here is derived from an EMBL/GenBank/DDBJ whole genome shotgun (WGS) entry which is preliminary data.</text>
</comment>
<name>A0A7J5Y340_DISMA</name>
<keyword evidence="2" id="KW-1185">Reference proteome</keyword>
<reference evidence="1 2" key="1">
    <citation type="submission" date="2020-03" db="EMBL/GenBank/DDBJ databases">
        <title>Dissostichus mawsoni Genome sequencing and assembly.</title>
        <authorList>
            <person name="Park H."/>
        </authorList>
    </citation>
    <scope>NUCLEOTIDE SEQUENCE [LARGE SCALE GENOMIC DNA]</scope>
    <source>
        <strain evidence="1">DM0001</strain>
        <tissue evidence="1">Muscle</tissue>
    </source>
</reference>
<accession>A0A7J5Y340</accession>
<protein>
    <submittedName>
        <fullName evidence="1">Uncharacterized protein</fullName>
    </submittedName>
</protein>
<proteinExistence type="predicted"/>
<dbReference type="AlphaFoldDB" id="A0A7J5Y340"/>
<dbReference type="EMBL" id="JAAKFY010000018">
    <property type="protein sequence ID" value="KAF3843852.1"/>
    <property type="molecule type" value="Genomic_DNA"/>
</dbReference>
<sequence>MHSELVLNALDQVSDLVLGVLYTGAGHLPVRLGGVPLLNGVASNVSAAIVIWFIPGDRDALSSHFIQADGTNWLRWRSERDDVDVEGSPVDPVVQGQGQFDVDVVTQTDTDAASRVLSKAGLRRDNVVDDLDRTHLNKVSLSLIIPGRHSEEHCGVLLQFLHLKLALSAGSSQRPFFVLQLLLNDVFGDDAATIGVTGIANAILILRHHTEEVGGLLREVFQGVCCFCAFAGHCRVDPLGGVLLLYDVVCDLSTTVEEWRLPAESELSTSHVLQDQVPALSRGVLDLHGQGQRFWLSHTILYLHCVFSSVKPSHLTHNQHGGVVGVVELVFGVTVDAFLSFAPGSGGSWSALQRNRQLHILTGLHDVVVHHLLDVCDRLFVNPDPAQALLVTPLQVVSGHQAAAVHPRFVPLHQHGGLGDGVHLGSMRLPRSHWKKVEKTGVGLLLAVRYGGPNQATCLTSLHDVVRHREASLDPLSKRAASLMRMAVESVVLSTDSLEVSSSSFPSFSHSMLGSSWATMPTRSFTEDPALY</sequence>
<evidence type="ECO:0000313" key="2">
    <source>
        <dbReference type="Proteomes" id="UP000518266"/>
    </source>
</evidence>
<evidence type="ECO:0000313" key="1">
    <source>
        <dbReference type="EMBL" id="KAF3843852.1"/>
    </source>
</evidence>